<dbReference type="Proteomes" id="UP000247099">
    <property type="component" value="Unassembled WGS sequence"/>
</dbReference>
<evidence type="ECO:0000313" key="4">
    <source>
        <dbReference type="Proteomes" id="UP000247099"/>
    </source>
</evidence>
<proteinExistence type="predicted"/>
<dbReference type="EMBL" id="QHJQ01000001">
    <property type="protein sequence ID" value="PXA05320.1"/>
    <property type="molecule type" value="Genomic_DNA"/>
</dbReference>
<dbReference type="Pfam" id="PF13855">
    <property type="entry name" value="LRR_8"/>
    <property type="match status" value="1"/>
</dbReference>
<name>A0A317ZII2_9BACT</name>
<dbReference type="Gene3D" id="3.80.10.10">
    <property type="entry name" value="Ribonuclease Inhibitor"/>
    <property type="match status" value="3"/>
</dbReference>
<evidence type="ECO:0000313" key="3">
    <source>
        <dbReference type="EMBL" id="PXA05320.1"/>
    </source>
</evidence>
<dbReference type="InParanoid" id="A0A317ZII2"/>
<evidence type="ECO:0000256" key="1">
    <source>
        <dbReference type="ARBA" id="ARBA00022614"/>
    </source>
</evidence>
<keyword evidence="4" id="KW-1185">Reference proteome</keyword>
<dbReference type="PANTHER" id="PTHR45712">
    <property type="entry name" value="AGAP008170-PA"/>
    <property type="match status" value="1"/>
</dbReference>
<dbReference type="SUPFAM" id="SSF52047">
    <property type="entry name" value="RNI-like"/>
    <property type="match status" value="1"/>
</dbReference>
<keyword evidence="1" id="KW-0433">Leucine-rich repeat</keyword>
<evidence type="ECO:0008006" key="5">
    <source>
        <dbReference type="Google" id="ProtNLM"/>
    </source>
</evidence>
<keyword evidence="2" id="KW-0677">Repeat</keyword>
<organism evidence="3 4">
    <name type="scientific">Coraliomargarita sinensis</name>
    <dbReference type="NCBI Taxonomy" id="2174842"/>
    <lineage>
        <taxon>Bacteria</taxon>
        <taxon>Pseudomonadati</taxon>
        <taxon>Verrucomicrobiota</taxon>
        <taxon>Opitutia</taxon>
        <taxon>Puniceicoccales</taxon>
        <taxon>Coraliomargaritaceae</taxon>
        <taxon>Coraliomargarita</taxon>
    </lineage>
</organism>
<sequence length="281" mass="31581">MQVAYIRILLVGITLLHSVVEGKEVIDLSESNLNSVPDYLEGNLDVRTLNLNENKIKLTRSDAEILLSMKNLKVLSLSENLIESKNPNLIYYLKKSKVELISISKNRLVSCSFLSKVSDIKAIDLSENLISRLGDGEDMSNSIEYLDLKHNKISAIAQKYKFSNKLEYLNLSNNQLKEFNSPAECVDLTDLDISDNRLKHFPGQILELDKLATLNLSGNAISQVDSELIRQLVTIKGFSVLDISNNSISTIELILVKENDRYDFHLDISGNPLGHIYVNSQ</sequence>
<dbReference type="InterPro" id="IPR032675">
    <property type="entry name" value="LRR_dom_sf"/>
</dbReference>
<dbReference type="PROSITE" id="PS51450">
    <property type="entry name" value="LRR"/>
    <property type="match status" value="1"/>
</dbReference>
<dbReference type="InterPro" id="IPR001611">
    <property type="entry name" value="Leu-rich_rpt"/>
</dbReference>
<comment type="caution">
    <text evidence="3">The sequence shown here is derived from an EMBL/GenBank/DDBJ whole genome shotgun (WGS) entry which is preliminary data.</text>
</comment>
<reference evidence="3 4" key="1">
    <citation type="submission" date="2018-05" db="EMBL/GenBank/DDBJ databases">
        <title>Coraliomargarita sinensis sp. nov., isolated from a marine solar saltern.</title>
        <authorList>
            <person name="Zhou L.Y."/>
        </authorList>
    </citation>
    <scope>NUCLEOTIDE SEQUENCE [LARGE SCALE GENOMIC DNA]</scope>
    <source>
        <strain evidence="3 4">WN38</strain>
    </source>
</reference>
<dbReference type="PANTHER" id="PTHR45712:SF22">
    <property type="entry name" value="INSULIN-LIKE GROWTH FACTOR-BINDING PROTEIN COMPLEX ACID LABILE SUBUNIT"/>
    <property type="match status" value="1"/>
</dbReference>
<evidence type="ECO:0000256" key="2">
    <source>
        <dbReference type="ARBA" id="ARBA00022737"/>
    </source>
</evidence>
<dbReference type="AlphaFoldDB" id="A0A317ZII2"/>
<protein>
    <recommendedName>
        <fullName evidence="5">Leucine-rich repeat domain-containing protein</fullName>
    </recommendedName>
</protein>
<dbReference type="InterPro" id="IPR050333">
    <property type="entry name" value="SLRP"/>
</dbReference>
<gene>
    <name evidence="3" type="ORF">DDZ13_00195</name>
</gene>
<accession>A0A317ZII2</accession>